<name>A0A2V3UW15_9HYPH</name>
<dbReference type="NCBIfam" id="TIGR01646">
    <property type="entry name" value="vgr_GE"/>
    <property type="match status" value="1"/>
</dbReference>
<evidence type="ECO:0000313" key="7">
    <source>
        <dbReference type="Proteomes" id="UP000248021"/>
    </source>
</evidence>
<dbReference type="Pfam" id="PF22178">
    <property type="entry name" value="Gp5_trimer_C"/>
    <property type="match status" value="1"/>
</dbReference>
<dbReference type="Proteomes" id="UP000248021">
    <property type="component" value="Unassembled WGS sequence"/>
</dbReference>
<dbReference type="InterPro" id="IPR006531">
    <property type="entry name" value="Gp5/Vgr_OB"/>
</dbReference>
<dbReference type="Pfam" id="PF04717">
    <property type="entry name" value="Phage_base_V"/>
    <property type="match status" value="1"/>
</dbReference>
<dbReference type="InterPro" id="IPR050708">
    <property type="entry name" value="T6SS_VgrG/RHS"/>
</dbReference>
<dbReference type="Gene3D" id="2.40.50.230">
    <property type="entry name" value="Gp5 N-terminal domain"/>
    <property type="match status" value="1"/>
</dbReference>
<gene>
    <name evidence="6" type="ORF">C7450_101668</name>
</gene>
<evidence type="ECO:0000256" key="3">
    <source>
        <dbReference type="ARBA" id="ARBA00022525"/>
    </source>
</evidence>
<dbReference type="InterPro" id="IPR006533">
    <property type="entry name" value="T6SS_Vgr_RhsGE"/>
</dbReference>
<keyword evidence="3" id="KW-0964">Secreted</keyword>
<evidence type="ECO:0000313" key="6">
    <source>
        <dbReference type="EMBL" id="PXW64908.1"/>
    </source>
</evidence>
<comment type="subcellular location">
    <subcellularLocation>
        <location evidence="1">Secreted</location>
    </subcellularLocation>
</comment>
<reference evidence="6 7" key="1">
    <citation type="submission" date="2018-05" db="EMBL/GenBank/DDBJ databases">
        <title>Genomic Encyclopedia of Type Strains, Phase IV (KMG-IV): sequencing the most valuable type-strain genomes for metagenomic binning, comparative biology and taxonomic classification.</title>
        <authorList>
            <person name="Goeker M."/>
        </authorList>
    </citation>
    <scope>NUCLEOTIDE SEQUENCE [LARGE SCALE GENOMIC DNA]</scope>
    <source>
        <strain evidence="6 7">DSM 6462</strain>
    </source>
</reference>
<evidence type="ECO:0000259" key="5">
    <source>
        <dbReference type="Pfam" id="PF22178"/>
    </source>
</evidence>
<feature type="domain" description="Gp5/Type VI secretion system Vgr C-terminal trimerisation" evidence="5">
    <location>
        <begin position="457"/>
        <end position="539"/>
    </location>
</feature>
<proteinExistence type="inferred from homology"/>
<protein>
    <submittedName>
        <fullName evidence="6">Type VI secretion system secreted protein VgrG</fullName>
    </submittedName>
</protein>
<keyword evidence="7" id="KW-1185">Reference proteome</keyword>
<dbReference type="InterPro" id="IPR017847">
    <property type="entry name" value="T6SS_RhsGE_Vgr_subset"/>
</dbReference>
<evidence type="ECO:0000256" key="2">
    <source>
        <dbReference type="ARBA" id="ARBA00005558"/>
    </source>
</evidence>
<comment type="similarity">
    <text evidence="2">Belongs to the VgrG protein family.</text>
</comment>
<accession>A0A2V3UW15</accession>
<dbReference type="Gene3D" id="4.10.220.110">
    <property type="match status" value="1"/>
</dbReference>
<dbReference type="OrthoDB" id="9762420at2"/>
<dbReference type="SUPFAM" id="SSF69349">
    <property type="entry name" value="Phage fibre proteins"/>
    <property type="match status" value="1"/>
</dbReference>
<dbReference type="NCBIfam" id="TIGR03361">
    <property type="entry name" value="VI_Rhs_Vgr"/>
    <property type="match status" value="1"/>
</dbReference>
<dbReference type="Pfam" id="PF05954">
    <property type="entry name" value="Phage_GPD"/>
    <property type="match status" value="1"/>
</dbReference>
<dbReference type="RefSeq" id="WP_110372928.1">
    <property type="nucleotide sequence ID" value="NZ_JAHBRY010000001.1"/>
</dbReference>
<organism evidence="6 7">
    <name type="scientific">Chelatococcus asaccharovorans</name>
    <dbReference type="NCBI Taxonomy" id="28210"/>
    <lineage>
        <taxon>Bacteria</taxon>
        <taxon>Pseudomonadati</taxon>
        <taxon>Pseudomonadota</taxon>
        <taxon>Alphaproteobacteria</taxon>
        <taxon>Hyphomicrobiales</taxon>
        <taxon>Chelatococcaceae</taxon>
        <taxon>Chelatococcus</taxon>
    </lineage>
</organism>
<dbReference type="PANTHER" id="PTHR32305:SF15">
    <property type="entry name" value="PROTEIN RHSA-RELATED"/>
    <property type="match status" value="1"/>
</dbReference>
<dbReference type="SUPFAM" id="SSF69255">
    <property type="entry name" value="gp5 N-terminal domain-like"/>
    <property type="match status" value="1"/>
</dbReference>
<feature type="domain" description="Gp5/Type VI secretion system Vgr protein OB-fold" evidence="4">
    <location>
        <begin position="374"/>
        <end position="440"/>
    </location>
</feature>
<sequence>MRIEGPSEQGFLSPYSLRCDEALSCPFDLRVGALSSREVLEPEVLLGKVITVFVANPAGQERIFSGVVRDFRLGDLAGRGQRHVALTVVPRLALLQRSHDNRVFQDITVIDVVKRILQRDHGHDIECLVSGKQRVRGYIVQYGETTREFVERILAEDGFFYYFRHERGRHVMVIGDDSASFPDHADGDIEFSANAPIGGGLTAWHAGFAAQLGRYTLGGFDELKPSATVRETATAHHRIEPTASIESYHYSGLPLREGLAAEGASCGIEREECGFRGAHGESLYARLAPGVRCRLSRHPVSAERGGTWAVTAVSHEAAAGDALPEGGSAFYRNSFRAIPIDTRFRPPLRERPPMPGPQTATVVGEAGEEIVCDAYGRIKVQFHWDRDGKRDEHSSCWIRVMQPVAGNRWGAIFIPRVGQEVVVQFLEGNPDQPLVTGSVYNGDNHPPWALPSAKTQSGIVTRTTPGGQLSNANILRFDDKKGSEEVWIRAERDSRRETVHDETITVGHDQSICIDHDRSLTVNNGSDSVVIAKGNGSVSVREGNYTLDAARSITLSCGESAIELSPSGIEIRAAAVTIRGTTNIDIDGELTNVNGTSFLVLKGGIVRIN</sequence>
<dbReference type="SUPFAM" id="SSF69279">
    <property type="entry name" value="Phage tail proteins"/>
    <property type="match status" value="2"/>
</dbReference>
<dbReference type="InterPro" id="IPR037026">
    <property type="entry name" value="Vgr_OB-fold_dom_sf"/>
</dbReference>
<dbReference type="EMBL" id="QJJK01000001">
    <property type="protein sequence ID" value="PXW64908.1"/>
    <property type="molecule type" value="Genomic_DNA"/>
</dbReference>
<evidence type="ECO:0000259" key="4">
    <source>
        <dbReference type="Pfam" id="PF04717"/>
    </source>
</evidence>
<dbReference type="AlphaFoldDB" id="A0A2V3UW15"/>
<dbReference type="Gene3D" id="3.55.50.10">
    <property type="entry name" value="Baseplate protein-like domains"/>
    <property type="match status" value="1"/>
</dbReference>
<evidence type="ECO:0000256" key="1">
    <source>
        <dbReference type="ARBA" id="ARBA00004613"/>
    </source>
</evidence>
<dbReference type="PANTHER" id="PTHR32305">
    <property type="match status" value="1"/>
</dbReference>
<comment type="caution">
    <text evidence="6">The sequence shown here is derived from an EMBL/GenBank/DDBJ whole genome shotgun (WGS) entry which is preliminary data.</text>
</comment>
<dbReference type="GO" id="GO:0005576">
    <property type="term" value="C:extracellular region"/>
    <property type="evidence" value="ECO:0007669"/>
    <property type="project" value="UniProtKB-SubCell"/>
</dbReference>
<dbReference type="InterPro" id="IPR054030">
    <property type="entry name" value="Gp5_Vgr_C"/>
</dbReference>
<dbReference type="Gene3D" id="2.30.110.50">
    <property type="match status" value="1"/>
</dbReference>